<evidence type="ECO:0000256" key="10">
    <source>
        <dbReference type="ARBA" id="ARBA00023136"/>
    </source>
</evidence>
<feature type="compositionally biased region" description="Basic and acidic residues" evidence="14">
    <location>
        <begin position="7"/>
        <end position="25"/>
    </location>
</feature>
<evidence type="ECO:0000256" key="5">
    <source>
        <dbReference type="ARBA" id="ARBA00022475"/>
    </source>
</evidence>
<evidence type="ECO:0000256" key="7">
    <source>
        <dbReference type="ARBA" id="ARBA00022795"/>
    </source>
</evidence>
<accession>A0ABW8JF81</accession>
<comment type="subcellular location">
    <subcellularLocation>
        <location evidence="1">Cell membrane</location>
        <topology evidence="1">Multi-pass membrane protein</topology>
    </subcellularLocation>
</comment>
<evidence type="ECO:0000256" key="4">
    <source>
        <dbReference type="ARBA" id="ARBA00022448"/>
    </source>
</evidence>
<keyword evidence="15" id="KW-0966">Cell projection</keyword>
<keyword evidence="15" id="KW-0969">Cilium</keyword>
<keyword evidence="16" id="KW-1185">Reference proteome</keyword>
<feature type="compositionally biased region" description="Basic and acidic residues" evidence="14">
    <location>
        <begin position="364"/>
        <end position="379"/>
    </location>
</feature>
<dbReference type="InterPro" id="IPR006136">
    <property type="entry name" value="FlhB"/>
</dbReference>
<comment type="caution">
    <text evidence="13">Lacks conserved residue(s) required for the propagation of feature annotation.</text>
</comment>
<dbReference type="InterPro" id="IPR006135">
    <property type="entry name" value="T3SS_substrate_exporter"/>
</dbReference>
<evidence type="ECO:0000313" key="15">
    <source>
        <dbReference type="EMBL" id="MFK2899728.1"/>
    </source>
</evidence>
<evidence type="ECO:0000256" key="6">
    <source>
        <dbReference type="ARBA" id="ARBA00022692"/>
    </source>
</evidence>
<dbReference type="Gene3D" id="3.40.1690.10">
    <property type="entry name" value="secretion proteins EscU"/>
    <property type="match status" value="1"/>
</dbReference>
<evidence type="ECO:0000256" key="14">
    <source>
        <dbReference type="SAM" id="MobiDB-lite"/>
    </source>
</evidence>
<dbReference type="PRINTS" id="PR00950">
    <property type="entry name" value="TYPE3IMSPROT"/>
</dbReference>
<keyword evidence="7 13" id="KW-1005">Bacterial flagellum biogenesis</keyword>
<evidence type="ECO:0000256" key="12">
    <source>
        <dbReference type="ARBA" id="ARBA00025078"/>
    </source>
</evidence>
<protein>
    <recommendedName>
        <fullName evidence="3 13">Flagellar biosynthetic protein FlhB</fullName>
    </recommendedName>
</protein>
<dbReference type="EMBL" id="JADIKJ010000004">
    <property type="protein sequence ID" value="MFK2899728.1"/>
    <property type="molecule type" value="Genomic_DNA"/>
</dbReference>
<reference evidence="15 16" key="1">
    <citation type="submission" date="2020-10" db="EMBL/GenBank/DDBJ databases">
        <title>Phylogeny of dyella-like bacteria.</title>
        <authorList>
            <person name="Fu J."/>
        </authorList>
    </citation>
    <scope>NUCLEOTIDE SEQUENCE [LARGE SCALE GENOMIC DNA]</scope>
    <source>
        <strain evidence="15 16">JP1</strain>
    </source>
</reference>
<keyword evidence="11 13" id="KW-1006">Bacterial flagellum protein export</keyword>
<evidence type="ECO:0000256" key="1">
    <source>
        <dbReference type="ARBA" id="ARBA00004651"/>
    </source>
</evidence>
<evidence type="ECO:0000256" key="9">
    <source>
        <dbReference type="ARBA" id="ARBA00022989"/>
    </source>
</evidence>
<feature type="transmembrane region" description="Helical" evidence="13">
    <location>
        <begin position="184"/>
        <end position="211"/>
    </location>
</feature>
<feature type="region of interest" description="Disordered" evidence="14">
    <location>
        <begin position="358"/>
        <end position="379"/>
    </location>
</feature>
<keyword evidence="4 13" id="KW-0813">Transport</keyword>
<comment type="caution">
    <text evidence="15">The sequence shown here is derived from an EMBL/GenBank/DDBJ whole genome shotgun (WGS) entry which is preliminary data.</text>
</comment>
<feature type="transmembrane region" description="Helical" evidence="13">
    <location>
        <begin position="33"/>
        <end position="56"/>
    </location>
</feature>
<dbReference type="NCBIfam" id="TIGR00328">
    <property type="entry name" value="flhB"/>
    <property type="match status" value="1"/>
</dbReference>
<evidence type="ECO:0000256" key="13">
    <source>
        <dbReference type="RuleBase" id="RU364091"/>
    </source>
</evidence>
<gene>
    <name evidence="13 15" type="primary">flhB</name>
    <name evidence="15" type="ORF">ISP15_05210</name>
</gene>
<dbReference type="RefSeq" id="WP_404545825.1">
    <property type="nucleotide sequence ID" value="NZ_JADIKJ010000004.1"/>
</dbReference>
<comment type="function">
    <text evidence="12 13">Required for formation of the rod structure in the basal body of the flagellar apparatus. Together with FliI and FliH, may constitute the export apparatus of flagellin.</text>
</comment>
<dbReference type="SUPFAM" id="SSF160544">
    <property type="entry name" value="EscU C-terminal domain-like"/>
    <property type="match status" value="1"/>
</dbReference>
<dbReference type="InterPro" id="IPR029025">
    <property type="entry name" value="T3SS_substrate_exporter_C"/>
</dbReference>
<comment type="similarity">
    <text evidence="2 13">Belongs to the type III secretion exporter family.</text>
</comment>
<evidence type="ECO:0000256" key="11">
    <source>
        <dbReference type="ARBA" id="ARBA00023225"/>
    </source>
</evidence>
<evidence type="ECO:0000313" key="16">
    <source>
        <dbReference type="Proteomes" id="UP001620461"/>
    </source>
</evidence>
<organism evidence="15 16">
    <name type="scientific">Dyella jejuensis</name>
    <dbReference type="NCBI Taxonomy" id="1432009"/>
    <lineage>
        <taxon>Bacteria</taxon>
        <taxon>Pseudomonadati</taxon>
        <taxon>Pseudomonadota</taxon>
        <taxon>Gammaproteobacteria</taxon>
        <taxon>Lysobacterales</taxon>
        <taxon>Rhodanobacteraceae</taxon>
        <taxon>Dyella</taxon>
    </lineage>
</organism>
<sequence length="379" mass="41387">MAETENEDRTERASEKRLQEARDKGEIPRSNDLSAAMVVLAGASILLSYGSSMYVHMQRIYTLGMGYSREDLFSDRLTTHVLGAVMHEMLGVLAPVFAATLLAAVGSSVLIGGFNFSAEALIPKFERLDPIAGLGRLFALRGLVELAKSLLKVVFIGGALALLLRHDEAAVMTTGNGSVGAGVGAALSLVAHAAMLFAVVLGLIGGIDAIWQRFDYDRRHRMSKQEVKDEHKDTDGNPQLKGRIRQMQYQMARRRMIQEVPKADVIVVNPTHFAVALRYDDARMRAPRVIAKGVDVLAQQIRMVAAAHHVPLVEAPPLARALYATTELGHEIPAALYVAVAQILAYVYQLKQAVERGAPAPEVPRPDVDPELQGRYRQP</sequence>
<dbReference type="PANTHER" id="PTHR30531:SF12">
    <property type="entry name" value="FLAGELLAR BIOSYNTHETIC PROTEIN FLHB"/>
    <property type="match status" value="1"/>
</dbReference>
<dbReference type="Proteomes" id="UP001620461">
    <property type="component" value="Unassembled WGS sequence"/>
</dbReference>
<name>A0ABW8JF81_9GAMM</name>
<keyword evidence="5 13" id="KW-1003">Cell membrane</keyword>
<evidence type="ECO:0000256" key="3">
    <source>
        <dbReference type="ARBA" id="ARBA00021622"/>
    </source>
</evidence>
<dbReference type="Gene3D" id="6.10.250.2080">
    <property type="match status" value="1"/>
</dbReference>
<evidence type="ECO:0000256" key="8">
    <source>
        <dbReference type="ARBA" id="ARBA00022927"/>
    </source>
</evidence>
<evidence type="ECO:0000256" key="2">
    <source>
        <dbReference type="ARBA" id="ARBA00010690"/>
    </source>
</evidence>
<keyword evidence="9 13" id="KW-1133">Transmembrane helix</keyword>
<keyword evidence="15" id="KW-0282">Flagellum</keyword>
<dbReference type="Pfam" id="PF01312">
    <property type="entry name" value="Bac_export_2"/>
    <property type="match status" value="1"/>
</dbReference>
<dbReference type="PANTHER" id="PTHR30531">
    <property type="entry name" value="FLAGELLAR BIOSYNTHETIC PROTEIN FLHB"/>
    <property type="match status" value="1"/>
</dbReference>
<feature type="region of interest" description="Disordered" evidence="14">
    <location>
        <begin position="1"/>
        <end position="25"/>
    </location>
</feature>
<proteinExistence type="inferred from homology"/>
<keyword evidence="6 13" id="KW-0812">Transmembrane</keyword>
<keyword evidence="8 13" id="KW-0653">Protein transport</keyword>
<keyword evidence="10 13" id="KW-0472">Membrane</keyword>